<name>A0ABD3MYX9_9STRA</name>
<feature type="domain" description="PWI" evidence="3">
    <location>
        <begin position="22"/>
        <end position="130"/>
    </location>
</feature>
<dbReference type="Gene3D" id="1.20.1390.10">
    <property type="entry name" value="PWI domain"/>
    <property type="match status" value="1"/>
</dbReference>
<evidence type="ECO:0000313" key="5">
    <source>
        <dbReference type="Proteomes" id="UP001530400"/>
    </source>
</evidence>
<dbReference type="EMBL" id="JALLPJ020001398">
    <property type="protein sequence ID" value="KAL3765660.1"/>
    <property type="molecule type" value="Genomic_DNA"/>
</dbReference>
<organism evidence="4 5">
    <name type="scientific">Cyclotella atomus</name>
    <dbReference type="NCBI Taxonomy" id="382360"/>
    <lineage>
        <taxon>Eukaryota</taxon>
        <taxon>Sar</taxon>
        <taxon>Stramenopiles</taxon>
        <taxon>Ochrophyta</taxon>
        <taxon>Bacillariophyta</taxon>
        <taxon>Coscinodiscophyceae</taxon>
        <taxon>Thalassiosirophycidae</taxon>
        <taxon>Stephanodiscales</taxon>
        <taxon>Stephanodiscaceae</taxon>
        <taxon>Cyclotella</taxon>
    </lineage>
</organism>
<dbReference type="SMART" id="SM00311">
    <property type="entry name" value="PWI"/>
    <property type="match status" value="1"/>
</dbReference>
<protein>
    <recommendedName>
        <fullName evidence="3">PWI domain-containing protein</fullName>
    </recommendedName>
</protein>
<reference evidence="4 5" key="1">
    <citation type="submission" date="2024-10" db="EMBL/GenBank/DDBJ databases">
        <title>Updated reference genomes for cyclostephanoid diatoms.</title>
        <authorList>
            <person name="Roberts W.R."/>
            <person name="Alverson A.J."/>
        </authorList>
    </citation>
    <scope>NUCLEOTIDE SEQUENCE [LARGE SCALE GENOMIC DNA]</scope>
    <source>
        <strain evidence="4 5">AJA010-31</strain>
    </source>
</reference>
<keyword evidence="5" id="KW-1185">Reference proteome</keyword>
<keyword evidence="1" id="KW-0507">mRNA processing</keyword>
<feature type="compositionally biased region" description="Low complexity" evidence="2">
    <location>
        <begin position="273"/>
        <end position="287"/>
    </location>
</feature>
<dbReference type="PROSITE" id="PS51025">
    <property type="entry name" value="PWI"/>
    <property type="match status" value="1"/>
</dbReference>
<accession>A0ABD3MYX9</accession>
<evidence type="ECO:0000256" key="1">
    <source>
        <dbReference type="ARBA" id="ARBA00022664"/>
    </source>
</evidence>
<dbReference type="AlphaFoldDB" id="A0ABD3MYX9"/>
<evidence type="ECO:0000259" key="3">
    <source>
        <dbReference type="PROSITE" id="PS51025"/>
    </source>
</evidence>
<dbReference type="InterPro" id="IPR002483">
    <property type="entry name" value="PWI_dom"/>
</dbReference>
<sequence length="325" mass="36829">MPAIKGTASISSTHALSKQLRTTTFPSHFSTKVNISKLHRGVLSHFIEQRITEILGFEDEIVSDTAINLFLPEDYGSDANKGDVDPRKAQLDLVGFLGEKESAEFASELWEMMIDGSQRQSGIPLILVEKKKEEMKRAREAGHSVAVAPKRGIAGGPQGAEMKSMVMEAARRAEMARAALGNPGREVSDRVQNVPPSPIGRDGELFIIDRTGRDVDRGHDDRYRDDRRHEGYRDDRRYEDRGQSRGGLDEFGRQRGESSGDRKSETQRRRRSPSPSRSRSRSSSVSSGERRHRRRDDSRRSKRSRSRSDSSEDVRRRRRDGKDRR</sequence>
<evidence type="ECO:0000313" key="4">
    <source>
        <dbReference type="EMBL" id="KAL3765660.1"/>
    </source>
</evidence>
<proteinExistence type="predicted"/>
<dbReference type="GO" id="GO:0006397">
    <property type="term" value="P:mRNA processing"/>
    <property type="evidence" value="ECO:0007669"/>
    <property type="project" value="UniProtKB-KW"/>
</dbReference>
<comment type="caution">
    <text evidence="4">The sequence shown here is derived from an EMBL/GenBank/DDBJ whole genome shotgun (WGS) entry which is preliminary data.</text>
</comment>
<dbReference type="SUPFAM" id="SSF101233">
    <property type="entry name" value="PWI domain"/>
    <property type="match status" value="1"/>
</dbReference>
<feature type="compositionally biased region" description="Basic and acidic residues" evidence="2">
    <location>
        <begin position="234"/>
        <end position="267"/>
    </location>
</feature>
<evidence type="ECO:0000256" key="2">
    <source>
        <dbReference type="SAM" id="MobiDB-lite"/>
    </source>
</evidence>
<dbReference type="PANTHER" id="PTHR23148">
    <property type="entry name" value="SERINE/ARGININE REGULATED NUCLEAR MATRIX PROTEIN"/>
    <property type="match status" value="1"/>
</dbReference>
<dbReference type="PANTHER" id="PTHR23148:SF0">
    <property type="entry name" value="SERINE_ARGININE REPETITIVE MATRIX PROTEIN 1"/>
    <property type="match status" value="1"/>
</dbReference>
<feature type="compositionally biased region" description="Basic residues" evidence="2">
    <location>
        <begin position="290"/>
        <end position="305"/>
    </location>
</feature>
<feature type="region of interest" description="Disordered" evidence="2">
    <location>
        <begin position="234"/>
        <end position="325"/>
    </location>
</feature>
<feature type="compositionally biased region" description="Basic and acidic residues" evidence="2">
    <location>
        <begin position="306"/>
        <end position="325"/>
    </location>
</feature>
<dbReference type="Proteomes" id="UP001530400">
    <property type="component" value="Unassembled WGS sequence"/>
</dbReference>
<gene>
    <name evidence="4" type="ORF">ACHAWO_003524</name>
</gene>
<dbReference type="InterPro" id="IPR036483">
    <property type="entry name" value="PWI_dom_sf"/>
</dbReference>
<dbReference type="Pfam" id="PF01480">
    <property type="entry name" value="PWI"/>
    <property type="match status" value="1"/>
</dbReference>
<dbReference type="InterPro" id="IPR052225">
    <property type="entry name" value="Ser/Arg_repetitive_matrix"/>
</dbReference>
<feature type="region of interest" description="Disordered" evidence="2">
    <location>
        <begin position="180"/>
        <end position="206"/>
    </location>
</feature>